<dbReference type="Proteomes" id="UP000838756">
    <property type="component" value="Unassembled WGS sequence"/>
</dbReference>
<name>A0A8S4QMW2_9NEOP</name>
<dbReference type="AlphaFoldDB" id="A0A8S4QMW2"/>
<feature type="non-terminal residue" evidence="2">
    <location>
        <position position="1"/>
    </location>
</feature>
<keyword evidence="3" id="KW-1185">Reference proteome</keyword>
<feature type="coiled-coil region" evidence="1">
    <location>
        <begin position="14"/>
        <end position="41"/>
    </location>
</feature>
<protein>
    <submittedName>
        <fullName evidence="2">Jg24585 protein</fullName>
    </submittedName>
</protein>
<reference evidence="2" key="1">
    <citation type="submission" date="2022-03" db="EMBL/GenBank/DDBJ databases">
        <authorList>
            <person name="Lindestad O."/>
        </authorList>
    </citation>
    <scope>NUCLEOTIDE SEQUENCE</scope>
</reference>
<keyword evidence="1" id="KW-0175">Coiled coil</keyword>
<dbReference type="OrthoDB" id="6020705at2759"/>
<evidence type="ECO:0000313" key="2">
    <source>
        <dbReference type="EMBL" id="CAH2216441.1"/>
    </source>
</evidence>
<evidence type="ECO:0000256" key="1">
    <source>
        <dbReference type="SAM" id="Coils"/>
    </source>
</evidence>
<proteinExistence type="predicted"/>
<organism evidence="2 3">
    <name type="scientific">Pararge aegeria aegeria</name>
    <dbReference type="NCBI Taxonomy" id="348720"/>
    <lineage>
        <taxon>Eukaryota</taxon>
        <taxon>Metazoa</taxon>
        <taxon>Ecdysozoa</taxon>
        <taxon>Arthropoda</taxon>
        <taxon>Hexapoda</taxon>
        <taxon>Insecta</taxon>
        <taxon>Pterygota</taxon>
        <taxon>Neoptera</taxon>
        <taxon>Endopterygota</taxon>
        <taxon>Lepidoptera</taxon>
        <taxon>Glossata</taxon>
        <taxon>Ditrysia</taxon>
        <taxon>Papilionoidea</taxon>
        <taxon>Nymphalidae</taxon>
        <taxon>Satyrinae</taxon>
        <taxon>Satyrini</taxon>
        <taxon>Parargina</taxon>
        <taxon>Pararge</taxon>
    </lineage>
</organism>
<evidence type="ECO:0000313" key="3">
    <source>
        <dbReference type="Proteomes" id="UP000838756"/>
    </source>
</evidence>
<accession>A0A8S4QMW2</accession>
<gene>
    <name evidence="2" type="primary">jg24585</name>
    <name evidence="2" type="ORF">PAEG_LOCUS4487</name>
</gene>
<sequence>NEMKDRVEIATLKVERIEKDLKGNKATLEELQNAQDILDNETKISEDLEFQHLEEESEL</sequence>
<feature type="non-terminal residue" evidence="2">
    <location>
        <position position="59"/>
    </location>
</feature>
<comment type="caution">
    <text evidence="2">The sequence shown here is derived from an EMBL/GenBank/DDBJ whole genome shotgun (WGS) entry which is preliminary data.</text>
</comment>
<dbReference type="EMBL" id="CAKXAJ010015477">
    <property type="protein sequence ID" value="CAH2216441.1"/>
    <property type="molecule type" value="Genomic_DNA"/>
</dbReference>